<keyword evidence="2" id="KW-1185">Reference proteome</keyword>
<name>A0ABZ2AJS3_MYCAR</name>
<reference evidence="1" key="1">
    <citation type="submission" date="2024-01" db="EMBL/GenBank/DDBJ databases">
        <title>Complete genome sequence of Mycoplasma arginini type strain G 230.</title>
        <authorList>
            <person name="Spergser J."/>
        </authorList>
    </citation>
    <scope>NUCLEOTIDE SEQUENCE</scope>
    <source>
        <strain evidence="1">NCTC 10129</strain>
    </source>
</reference>
<proteinExistence type="predicted"/>
<organism evidence="1 2">
    <name type="scientific">Mycoplasmopsis arginini</name>
    <name type="common">Mycoplasma arginini</name>
    <dbReference type="NCBI Taxonomy" id="2094"/>
    <lineage>
        <taxon>Bacteria</taxon>
        <taxon>Bacillati</taxon>
        <taxon>Mycoplasmatota</taxon>
        <taxon>Mycoplasmoidales</taxon>
        <taxon>Metamycoplasmataceae</taxon>
        <taxon>Mycoplasmopsis</taxon>
    </lineage>
</organism>
<dbReference type="EMBL" id="CP143577">
    <property type="protein sequence ID" value="WVN22275.1"/>
    <property type="molecule type" value="Genomic_DNA"/>
</dbReference>
<gene>
    <name evidence="1" type="ORF">V2E25_01630</name>
</gene>
<sequence length="409" mass="48665">MNNIKSNTFMKLEFAKFGLRKKANKDTGFVHDFEFYTSGTHLDYITRDSAVYLQDDNVNKSMLKDEFKTSKLSWREFLNSKVAENNKSLENKSGLYRLFADDPTDLDKTEEKKLLSKISTKQNVWEMIINLGENAVNNFCIDKFEWNDILNDNLKSLLQNNNINPNNITGHWVIHANTEFPHLHLQFWEKVSNVNNHYRSKGTFKKSSLFIFRELILKKLTKNEEYHKLLDTKKEIWSDRKSLKNIFELSNTYFSISKDINTIKTYLKDNHPIYSKAKENIRVKEAIWKVFDYASEANPEFKSQFDIYKNHIKDIKKQKFNDNFNKSLLDKFLADEEKELENQFGNLILKACKNFDLPKFKAFINNDNNSDIKWLMQKWEWELDNIYFQQKRDALAKFNKNIKVRGQLQ</sequence>
<evidence type="ECO:0000313" key="2">
    <source>
        <dbReference type="Proteomes" id="UP001432074"/>
    </source>
</evidence>
<dbReference type="Proteomes" id="UP001432074">
    <property type="component" value="Chromosome"/>
</dbReference>
<accession>A0ABZ2AJS3</accession>
<protein>
    <submittedName>
        <fullName evidence="1">Uncharacterized protein</fullName>
    </submittedName>
</protein>
<evidence type="ECO:0000313" key="1">
    <source>
        <dbReference type="EMBL" id="WVN22275.1"/>
    </source>
</evidence>
<dbReference type="RefSeq" id="WP_129694600.1">
    <property type="nucleotide sequence ID" value="NZ_CP143577.1"/>
</dbReference>